<dbReference type="GO" id="GO:0004222">
    <property type="term" value="F:metalloendopeptidase activity"/>
    <property type="evidence" value="ECO:0007669"/>
    <property type="project" value="InterPro"/>
</dbReference>
<evidence type="ECO:0000259" key="8">
    <source>
        <dbReference type="Pfam" id="PF01434"/>
    </source>
</evidence>
<accession>A0A183V871</accession>
<dbReference type="PANTHER" id="PTHR43655">
    <property type="entry name" value="ATP-DEPENDENT PROTEASE"/>
    <property type="match status" value="1"/>
</dbReference>
<dbReference type="WBParaSite" id="TCNE_0001694201-mRNA-1">
    <property type="protein sequence ID" value="TCNE_0001694201-mRNA-1"/>
    <property type="gene ID" value="TCNE_0001694201"/>
</dbReference>
<reference evidence="11" key="1">
    <citation type="submission" date="2016-06" db="UniProtKB">
        <authorList>
            <consortium name="WormBaseParasite"/>
        </authorList>
    </citation>
    <scope>IDENTIFICATION</scope>
</reference>
<dbReference type="InterPro" id="IPR041569">
    <property type="entry name" value="AAA_lid_3"/>
</dbReference>
<keyword evidence="5" id="KW-0862">Zinc</keyword>
<comment type="cofactor">
    <cofactor evidence="1">
        <name>Zn(2+)</name>
        <dbReference type="ChEBI" id="CHEBI:29105"/>
    </cofactor>
</comment>
<organism evidence="10 11">
    <name type="scientific">Toxocara canis</name>
    <name type="common">Canine roundworm</name>
    <dbReference type="NCBI Taxonomy" id="6265"/>
    <lineage>
        <taxon>Eukaryota</taxon>
        <taxon>Metazoa</taxon>
        <taxon>Ecdysozoa</taxon>
        <taxon>Nematoda</taxon>
        <taxon>Chromadorea</taxon>
        <taxon>Rhabditida</taxon>
        <taxon>Spirurina</taxon>
        <taxon>Ascaridomorpha</taxon>
        <taxon>Ascaridoidea</taxon>
        <taxon>Toxocaridae</taxon>
        <taxon>Toxocara</taxon>
    </lineage>
</organism>
<keyword evidence="3" id="KW-0479">Metal-binding</keyword>
<dbReference type="GO" id="GO:0046872">
    <property type="term" value="F:metal ion binding"/>
    <property type="evidence" value="ECO:0007669"/>
    <property type="project" value="UniProtKB-KW"/>
</dbReference>
<dbReference type="Gene3D" id="1.10.8.60">
    <property type="match status" value="1"/>
</dbReference>
<dbReference type="FunFam" id="1.10.8.60:FF:000019">
    <property type="entry name" value="AFG3-like AAA ATPase 2"/>
    <property type="match status" value="1"/>
</dbReference>
<dbReference type="GO" id="GO:0005745">
    <property type="term" value="C:m-AAA complex"/>
    <property type="evidence" value="ECO:0007669"/>
    <property type="project" value="TreeGrafter"/>
</dbReference>
<evidence type="ECO:0000259" key="9">
    <source>
        <dbReference type="Pfam" id="PF17862"/>
    </source>
</evidence>
<dbReference type="GO" id="GO:0034982">
    <property type="term" value="P:mitochondrial protein processing"/>
    <property type="evidence" value="ECO:0007669"/>
    <property type="project" value="TreeGrafter"/>
</dbReference>
<evidence type="ECO:0000256" key="3">
    <source>
        <dbReference type="ARBA" id="ARBA00022723"/>
    </source>
</evidence>
<keyword evidence="7" id="KW-0482">Metalloprotease</keyword>
<evidence type="ECO:0000256" key="2">
    <source>
        <dbReference type="ARBA" id="ARBA00010550"/>
    </source>
</evidence>
<feature type="domain" description="Peptidase M41" evidence="8">
    <location>
        <begin position="85"/>
        <end position="117"/>
    </location>
</feature>
<evidence type="ECO:0000256" key="7">
    <source>
        <dbReference type="ARBA" id="ARBA00023049"/>
    </source>
</evidence>
<sequence>LPTVAERQEMFELYLKRIKLDQKPEYYSKRLAQMTPGFSGADIANVVNEAAIRAASTEKPLVTVDELDFSLQRILAGAEKRSRTLIEEEREIVAYHESGHALVGWLLEHTDALLKVRLGNLLMKGTQGGIKYFRRVAKVPPLEPSNRGQSII</sequence>
<keyword evidence="6" id="KW-0067">ATP-binding</keyword>
<dbReference type="PANTHER" id="PTHR43655:SF8">
    <property type="entry name" value="PARAPLEGIN"/>
    <property type="match status" value="1"/>
</dbReference>
<dbReference type="AlphaFoldDB" id="A0A183V871"/>
<dbReference type="Pfam" id="PF01434">
    <property type="entry name" value="Peptidase_M41"/>
    <property type="match status" value="1"/>
</dbReference>
<dbReference type="InterPro" id="IPR000642">
    <property type="entry name" value="Peptidase_M41"/>
</dbReference>
<keyword evidence="10" id="KW-1185">Reference proteome</keyword>
<protein>
    <submittedName>
        <fullName evidence="11">Peptidase_M41 domain-containing protein</fullName>
    </submittedName>
</protein>
<dbReference type="SUPFAM" id="SSF52540">
    <property type="entry name" value="P-loop containing nucleoside triphosphate hydrolases"/>
    <property type="match status" value="1"/>
</dbReference>
<keyword evidence="4" id="KW-0547">Nucleotide-binding</keyword>
<dbReference type="Gene3D" id="1.20.58.760">
    <property type="entry name" value="Peptidase M41"/>
    <property type="match status" value="1"/>
</dbReference>
<dbReference type="InterPro" id="IPR037219">
    <property type="entry name" value="Peptidase_M41-like"/>
</dbReference>
<dbReference type="GO" id="GO:0004176">
    <property type="term" value="F:ATP-dependent peptidase activity"/>
    <property type="evidence" value="ECO:0007669"/>
    <property type="project" value="InterPro"/>
</dbReference>
<evidence type="ECO:0000256" key="6">
    <source>
        <dbReference type="ARBA" id="ARBA00022840"/>
    </source>
</evidence>
<dbReference type="InterPro" id="IPR027417">
    <property type="entry name" value="P-loop_NTPase"/>
</dbReference>
<evidence type="ECO:0000313" key="11">
    <source>
        <dbReference type="WBParaSite" id="TCNE_0001694201-mRNA-1"/>
    </source>
</evidence>
<dbReference type="Pfam" id="PF17862">
    <property type="entry name" value="AAA_lid_3"/>
    <property type="match status" value="1"/>
</dbReference>
<name>A0A183V871_TOXCA</name>
<dbReference type="Proteomes" id="UP000050794">
    <property type="component" value="Unassembled WGS sequence"/>
</dbReference>
<dbReference type="InterPro" id="IPR050928">
    <property type="entry name" value="ATP-dep_Zn_Metalloprotease"/>
</dbReference>
<evidence type="ECO:0000256" key="4">
    <source>
        <dbReference type="ARBA" id="ARBA00022741"/>
    </source>
</evidence>
<evidence type="ECO:0000313" key="10">
    <source>
        <dbReference type="Proteomes" id="UP000050794"/>
    </source>
</evidence>
<proteinExistence type="inferred from homology"/>
<keyword evidence="7" id="KW-0645">Protease</keyword>
<comment type="similarity">
    <text evidence="2">In the N-terminal section; belongs to the AAA ATPase family.</text>
</comment>
<dbReference type="GO" id="GO:0005524">
    <property type="term" value="F:ATP binding"/>
    <property type="evidence" value="ECO:0007669"/>
    <property type="project" value="UniProtKB-KW"/>
</dbReference>
<keyword evidence="7" id="KW-0378">Hydrolase</keyword>
<evidence type="ECO:0000256" key="5">
    <source>
        <dbReference type="ARBA" id="ARBA00022833"/>
    </source>
</evidence>
<evidence type="ECO:0000256" key="1">
    <source>
        <dbReference type="ARBA" id="ARBA00001947"/>
    </source>
</evidence>
<feature type="domain" description="AAA ATPase AAA+ lid" evidence="9">
    <location>
        <begin position="29"/>
        <end position="63"/>
    </location>
</feature>